<sequence length="183" mass="20455">MFCHGVDLTLSSNPYSSPESFDGSETPNRLGLARSILFVAVVPASLAVLLYLPFRLTASRINTTTWGDSDNFYHMLAIATWPAFSALLAFTICFLAVRYKVRMGWHPVLIFVAIAAVLNTGMLDQWFAWNDTGRSGLDMYPSNFDTISTPEISHNLVLPVFLVCWCATIVITTSIRIRRRAEQ</sequence>
<dbReference type="AlphaFoldDB" id="A0A0J1BF32"/>
<accession>A0A0J1BF32</accession>
<reference evidence="2" key="1">
    <citation type="submission" date="2015-05" db="EMBL/GenBank/DDBJ databases">
        <title>Permanent draft genome of Rhodopirellula islandicus K833.</title>
        <authorList>
            <person name="Kizina J."/>
            <person name="Richter M."/>
            <person name="Glockner F.O."/>
            <person name="Harder J."/>
        </authorList>
    </citation>
    <scope>NUCLEOTIDE SEQUENCE [LARGE SCALE GENOMIC DNA]</scope>
    <source>
        <strain evidence="2">K833</strain>
    </source>
</reference>
<comment type="caution">
    <text evidence="2">The sequence shown here is derived from an EMBL/GenBank/DDBJ whole genome shotgun (WGS) entry which is preliminary data.</text>
</comment>
<name>A0A0J1BF32_RHOIS</name>
<dbReference type="Proteomes" id="UP000036367">
    <property type="component" value="Unassembled WGS sequence"/>
</dbReference>
<keyword evidence="3" id="KW-1185">Reference proteome</keyword>
<evidence type="ECO:0000313" key="2">
    <source>
        <dbReference type="EMBL" id="KLU05203.1"/>
    </source>
</evidence>
<evidence type="ECO:0000313" key="3">
    <source>
        <dbReference type="Proteomes" id="UP000036367"/>
    </source>
</evidence>
<protein>
    <recommendedName>
        <fullName evidence="4">Transmembrane protein</fullName>
    </recommendedName>
</protein>
<evidence type="ECO:0008006" key="4">
    <source>
        <dbReference type="Google" id="ProtNLM"/>
    </source>
</evidence>
<organism evidence="2 3">
    <name type="scientific">Rhodopirellula islandica</name>
    <dbReference type="NCBI Taxonomy" id="595434"/>
    <lineage>
        <taxon>Bacteria</taxon>
        <taxon>Pseudomonadati</taxon>
        <taxon>Planctomycetota</taxon>
        <taxon>Planctomycetia</taxon>
        <taxon>Pirellulales</taxon>
        <taxon>Pirellulaceae</taxon>
        <taxon>Rhodopirellula</taxon>
    </lineage>
</organism>
<dbReference type="EMBL" id="LECT01000022">
    <property type="protein sequence ID" value="KLU05203.1"/>
    <property type="molecule type" value="Genomic_DNA"/>
</dbReference>
<dbReference type="PATRIC" id="fig|595434.4.peg.2650"/>
<keyword evidence="1" id="KW-0812">Transmembrane</keyword>
<keyword evidence="1" id="KW-1133">Transmembrane helix</keyword>
<evidence type="ECO:0000256" key="1">
    <source>
        <dbReference type="SAM" id="Phobius"/>
    </source>
</evidence>
<keyword evidence="1" id="KW-0472">Membrane</keyword>
<feature type="transmembrane region" description="Helical" evidence="1">
    <location>
        <begin position="72"/>
        <end position="96"/>
    </location>
</feature>
<gene>
    <name evidence="2" type="ORF">RISK_002779</name>
</gene>
<feature type="transmembrane region" description="Helical" evidence="1">
    <location>
        <begin position="108"/>
        <end position="129"/>
    </location>
</feature>
<feature type="transmembrane region" description="Helical" evidence="1">
    <location>
        <begin position="156"/>
        <end position="177"/>
    </location>
</feature>
<proteinExistence type="predicted"/>
<feature type="transmembrane region" description="Helical" evidence="1">
    <location>
        <begin position="32"/>
        <end position="52"/>
    </location>
</feature>